<name>A0A3T1D7N8_9BACL</name>
<organism evidence="4 5">
    <name type="scientific">Cohnella abietis</name>
    <dbReference type="NCBI Taxonomy" id="2507935"/>
    <lineage>
        <taxon>Bacteria</taxon>
        <taxon>Bacillati</taxon>
        <taxon>Bacillota</taxon>
        <taxon>Bacilli</taxon>
        <taxon>Bacillales</taxon>
        <taxon>Paenibacillaceae</taxon>
        <taxon>Cohnella</taxon>
    </lineage>
</organism>
<feature type="domain" description="Alpha-rhamnosidase-like N-terminal" evidence="3">
    <location>
        <begin position="50"/>
        <end position="256"/>
    </location>
</feature>
<dbReference type="OrthoDB" id="9815108at2"/>
<dbReference type="InterPro" id="IPR035398">
    <property type="entry name" value="Bac_rhamnosid_C"/>
</dbReference>
<dbReference type="InterPro" id="IPR008928">
    <property type="entry name" value="6-hairpin_glycosidase_sf"/>
</dbReference>
<dbReference type="SUPFAM" id="SSF48208">
    <property type="entry name" value="Six-hairpin glycosidases"/>
    <property type="match status" value="1"/>
</dbReference>
<dbReference type="EMBL" id="AP019400">
    <property type="protein sequence ID" value="BBI34100.1"/>
    <property type="molecule type" value="Genomic_DNA"/>
</dbReference>
<evidence type="ECO:0000259" key="1">
    <source>
        <dbReference type="Pfam" id="PF17389"/>
    </source>
</evidence>
<gene>
    <name evidence="4" type="ORF">KCTCHS21_34990</name>
</gene>
<keyword evidence="5" id="KW-1185">Reference proteome</keyword>
<sequence>MDTAHQLNPTWISYPGDFELWLHREVSLRRDERLSIVPPFWRLDTHCSNVKFRKWVDLIQDEQVTCDVEGRYNIAINDRFVYGNPKSFTIPAGRHLIMISVIAETIVPAIYLEGQSFVSDSSWEVSTNNHVWLPAATLNYHTPLDKPSGYRLATKPIFPIAAERLNSLTKEESSQLIDFGKETFGYVRLHQITGYGKVCLYYGESREEALSRDFCETYDEVILDETILENEPAASTDPKDRIFTIPNSRAFRYVQIVSVGEVQYGEVSALYEYLPVKYRGHFRCSDDRINEIWDTSLYTLHLTTREFFLDGIKRDRWVWSGDACQSFLMNYYSFFDNDVCRRTFIALRGKDPVETHINHILDYSFYWILALQDYYLHTGDLSFVKDCYPKIVSLLQFCIERTNDSGFMEGLPDDWIFVDWGEMDNRGEVCFEQILFCRSLNVASDFATLFHDNENASSFRVRAQQLHESILHVFWDEKAGGLVHSRHDGKLSSHITKYANMFALSYGYFNEHQAELVKQNIMLNDAVQPIVTPYMRFYELASLCEIGETDFVTSEIQRYWGGMLDLGATSFWETFDPTQSGDQHYAMYGRPFGKSLCHSWGASPLYILGKYYLGVRPLTPGYETYVIEPKLGGLSWIEGAVPVPSGDIHVFANSHEINIQTVSGIGTLRFQSSVIPISSDGQIVDKGAGQYELMLSPHNSYNIRYTLG</sequence>
<feature type="domain" description="Alpha-L-rhamnosidase six-hairpin glycosidase" evidence="1">
    <location>
        <begin position="280"/>
        <end position="607"/>
    </location>
</feature>
<dbReference type="KEGG" id="cohn:KCTCHS21_34990"/>
<dbReference type="PANTHER" id="PTHR34987">
    <property type="entry name" value="C, PUTATIVE (AFU_ORTHOLOGUE AFUA_3G02880)-RELATED"/>
    <property type="match status" value="1"/>
</dbReference>
<proteinExistence type="predicted"/>
<dbReference type="InterPro" id="IPR048932">
    <property type="entry name" value="Rhamnosid-like_N_bacteroidetes"/>
</dbReference>
<dbReference type="Gene3D" id="2.60.420.10">
    <property type="entry name" value="Maltose phosphorylase, domain 3"/>
    <property type="match status" value="1"/>
</dbReference>
<dbReference type="Pfam" id="PF21209">
    <property type="entry name" value="Bac_rhamnosid-like_N"/>
    <property type="match status" value="1"/>
</dbReference>
<accession>A0A3T1D7N8</accession>
<dbReference type="RefSeq" id="WP_130610894.1">
    <property type="nucleotide sequence ID" value="NZ_AP019400.1"/>
</dbReference>
<protein>
    <submittedName>
        <fullName evidence="4">Alpha-rhamnosidase</fullName>
    </submittedName>
</protein>
<dbReference type="Gene3D" id="2.60.120.260">
    <property type="entry name" value="Galactose-binding domain-like"/>
    <property type="match status" value="2"/>
</dbReference>
<dbReference type="PANTHER" id="PTHR34987:SF6">
    <property type="entry name" value="ALPHA-L-RHAMNOSIDASE SIX-HAIRPIN GLYCOSIDASE DOMAIN-CONTAINING PROTEIN"/>
    <property type="match status" value="1"/>
</dbReference>
<evidence type="ECO:0000259" key="2">
    <source>
        <dbReference type="Pfam" id="PF17390"/>
    </source>
</evidence>
<dbReference type="GO" id="GO:0005975">
    <property type="term" value="P:carbohydrate metabolic process"/>
    <property type="evidence" value="ECO:0007669"/>
    <property type="project" value="InterPro"/>
</dbReference>
<dbReference type="InterPro" id="IPR035396">
    <property type="entry name" value="Bac_rhamnosid6H"/>
</dbReference>
<dbReference type="Pfam" id="PF17389">
    <property type="entry name" value="Bac_rhamnosid6H"/>
    <property type="match status" value="1"/>
</dbReference>
<feature type="domain" description="Alpha-L-rhamnosidase C-terminal" evidence="2">
    <location>
        <begin position="614"/>
        <end position="650"/>
    </location>
</feature>
<dbReference type="Proteomes" id="UP000289856">
    <property type="component" value="Chromosome"/>
</dbReference>
<evidence type="ECO:0000313" key="4">
    <source>
        <dbReference type="EMBL" id="BBI34100.1"/>
    </source>
</evidence>
<dbReference type="Pfam" id="PF17390">
    <property type="entry name" value="Bac_rhamnosid_C"/>
    <property type="match status" value="1"/>
</dbReference>
<evidence type="ECO:0000313" key="5">
    <source>
        <dbReference type="Proteomes" id="UP000289856"/>
    </source>
</evidence>
<reference evidence="4 5" key="1">
    <citation type="submission" date="2019-01" db="EMBL/GenBank/DDBJ databases">
        <title>Complete genome sequence of Cohnella hallensis HS21 isolated from Korean fir (Abies koreana) rhizospheric soil.</title>
        <authorList>
            <person name="Jiang L."/>
            <person name="Kang S.W."/>
            <person name="Kim S."/>
            <person name="Jung J."/>
            <person name="Kim C.Y."/>
            <person name="Kim D.H."/>
            <person name="Kim S.W."/>
            <person name="Lee J."/>
        </authorList>
    </citation>
    <scope>NUCLEOTIDE SEQUENCE [LARGE SCALE GENOMIC DNA]</scope>
    <source>
        <strain evidence="4 5">HS21</strain>
    </source>
</reference>
<evidence type="ECO:0000259" key="3">
    <source>
        <dbReference type="Pfam" id="PF21209"/>
    </source>
</evidence>
<dbReference type="InterPro" id="IPR012341">
    <property type="entry name" value="6hp_glycosidase-like_sf"/>
</dbReference>
<dbReference type="Gene3D" id="1.50.10.10">
    <property type="match status" value="1"/>
</dbReference>
<dbReference type="AlphaFoldDB" id="A0A3T1D7N8"/>